<dbReference type="Pfam" id="PF07525">
    <property type="entry name" value="SOCS_box"/>
    <property type="match status" value="1"/>
</dbReference>
<dbReference type="AlphaFoldDB" id="A0AAD9PAL6"/>
<evidence type="ECO:0000256" key="2">
    <source>
        <dbReference type="ARBA" id="ARBA00004413"/>
    </source>
</evidence>
<organism evidence="19 20">
    <name type="scientific">Ridgeia piscesae</name>
    <name type="common">Tubeworm</name>
    <dbReference type="NCBI Taxonomy" id="27915"/>
    <lineage>
        <taxon>Eukaryota</taxon>
        <taxon>Metazoa</taxon>
        <taxon>Spiralia</taxon>
        <taxon>Lophotrochozoa</taxon>
        <taxon>Annelida</taxon>
        <taxon>Polychaeta</taxon>
        <taxon>Sedentaria</taxon>
        <taxon>Canalipalpata</taxon>
        <taxon>Sabellida</taxon>
        <taxon>Siboglinidae</taxon>
        <taxon>Ridgeia</taxon>
    </lineage>
</organism>
<dbReference type="Proteomes" id="UP001209878">
    <property type="component" value="Unassembled WGS sequence"/>
</dbReference>
<evidence type="ECO:0000256" key="4">
    <source>
        <dbReference type="ARBA" id="ARBA00004906"/>
    </source>
</evidence>
<evidence type="ECO:0000256" key="14">
    <source>
        <dbReference type="ARBA" id="ARBA00062788"/>
    </source>
</evidence>
<dbReference type="InterPro" id="IPR036860">
    <property type="entry name" value="SH2_dom_sf"/>
</dbReference>
<evidence type="ECO:0000256" key="10">
    <source>
        <dbReference type="ARBA" id="ARBA00022999"/>
    </source>
</evidence>
<dbReference type="GO" id="GO:0046935">
    <property type="term" value="F:1-phosphatidylinositol-3-kinase regulator activity"/>
    <property type="evidence" value="ECO:0007669"/>
    <property type="project" value="TreeGrafter"/>
</dbReference>
<dbReference type="GO" id="GO:0005634">
    <property type="term" value="C:nucleus"/>
    <property type="evidence" value="ECO:0007669"/>
    <property type="project" value="UniProtKB-SubCell"/>
</dbReference>
<keyword evidence="20" id="KW-1185">Reference proteome</keyword>
<comment type="subcellular location">
    <subcellularLocation>
        <location evidence="2">Cell membrane</location>
        <topology evidence="2">Peripheral membrane protein</topology>
        <orientation evidence="2">Cytoplasmic side</orientation>
    </subcellularLocation>
    <subcellularLocation>
        <location evidence="3">Cytoplasm</location>
    </subcellularLocation>
    <subcellularLocation>
        <location evidence="1">Nucleus</location>
    </subcellularLocation>
</comment>
<comment type="pathway">
    <text evidence="4">Protein modification; protein ubiquitination.</text>
</comment>
<dbReference type="PROSITE" id="PS50225">
    <property type="entry name" value="SOCS"/>
    <property type="match status" value="1"/>
</dbReference>
<comment type="caution">
    <text evidence="19">The sequence shown here is derived from an EMBL/GenBank/DDBJ whole genome shotgun (WGS) entry which is preliminary data.</text>
</comment>
<keyword evidence="9" id="KW-0833">Ubl conjugation pathway</keyword>
<protein>
    <recommendedName>
        <fullName evidence="15">Suppressor of cytokine signaling 7</fullName>
    </recommendedName>
</protein>
<dbReference type="FunFam" id="3.30.505.10:FF:000029">
    <property type="entry name" value="Suppressor of cytokine signaling 7"/>
    <property type="match status" value="1"/>
</dbReference>
<keyword evidence="6" id="KW-0963">Cytoplasm</keyword>
<sequence>MLLCDDLVLSLQCGWYWGPLNWDDAEAKLADKVDGSFLVRDSSDDRYILSLTFRSQGTTHHTRIEHYKGMFSFYSQPKSHGESTIVEFIEKAMAHSRSGRFLYFLRPRAPGLPPAPIQLLFPVSRFQTVHSLQHVCRFAILKCVRRDHIMQLPVPLRLKEYLQQSQYYAENFSDDYSRHH</sequence>
<keyword evidence="12" id="KW-0539">Nucleus</keyword>
<dbReference type="InterPro" id="IPR000980">
    <property type="entry name" value="SH2"/>
</dbReference>
<dbReference type="GO" id="GO:0046854">
    <property type="term" value="P:phosphatidylinositol phosphate biosynthetic process"/>
    <property type="evidence" value="ECO:0007669"/>
    <property type="project" value="TreeGrafter"/>
</dbReference>
<dbReference type="Pfam" id="PF00017">
    <property type="entry name" value="SH2"/>
    <property type="match status" value="1"/>
</dbReference>
<dbReference type="GO" id="GO:0009968">
    <property type="term" value="P:negative regulation of signal transduction"/>
    <property type="evidence" value="ECO:0007669"/>
    <property type="project" value="UniProtKB-KW"/>
</dbReference>
<evidence type="ECO:0000256" key="13">
    <source>
        <dbReference type="ARBA" id="ARBA00059017"/>
    </source>
</evidence>
<evidence type="ECO:0000256" key="15">
    <source>
        <dbReference type="ARBA" id="ARBA00070642"/>
    </source>
</evidence>
<dbReference type="PANTHER" id="PTHR10155:SF5">
    <property type="entry name" value="SUPPRESSOR OF CYTOKINE SIGNALING 7"/>
    <property type="match status" value="1"/>
</dbReference>
<dbReference type="GO" id="GO:0005886">
    <property type="term" value="C:plasma membrane"/>
    <property type="evidence" value="ECO:0007669"/>
    <property type="project" value="UniProtKB-SubCell"/>
</dbReference>
<evidence type="ECO:0000256" key="3">
    <source>
        <dbReference type="ARBA" id="ARBA00004496"/>
    </source>
</evidence>
<feature type="domain" description="SH2" evidence="17">
    <location>
        <begin position="15"/>
        <end position="123"/>
    </location>
</feature>
<keyword evidence="10 16" id="KW-0727">SH2 domain</keyword>
<dbReference type="SMART" id="SM00253">
    <property type="entry name" value="SOCS"/>
    <property type="match status" value="1"/>
</dbReference>
<evidence type="ECO:0000256" key="8">
    <source>
        <dbReference type="ARBA" id="ARBA00022700"/>
    </source>
</evidence>
<dbReference type="SUPFAM" id="SSF158235">
    <property type="entry name" value="SOCS box-like"/>
    <property type="match status" value="1"/>
</dbReference>
<dbReference type="PANTHER" id="PTHR10155">
    <property type="entry name" value="PHOSPHATIDYLINOSITOL 3-KINASE REGULATORY SUBUNIT"/>
    <property type="match status" value="1"/>
</dbReference>
<dbReference type="GO" id="GO:0005737">
    <property type="term" value="C:cytoplasm"/>
    <property type="evidence" value="ECO:0007669"/>
    <property type="project" value="UniProtKB-SubCell"/>
</dbReference>
<keyword evidence="11" id="KW-0472">Membrane</keyword>
<dbReference type="InterPro" id="IPR036036">
    <property type="entry name" value="SOCS_box-like_dom_sf"/>
</dbReference>
<dbReference type="Gene3D" id="3.30.505.10">
    <property type="entry name" value="SH2 domain"/>
    <property type="match status" value="1"/>
</dbReference>
<accession>A0AAD9PAL6</accession>
<evidence type="ECO:0000256" key="1">
    <source>
        <dbReference type="ARBA" id="ARBA00004123"/>
    </source>
</evidence>
<comment type="subunit">
    <text evidence="14">Substrate-recognition component of the ECS(SOCS7) complex, composed of SOCS7, CUL5, ELOB, ELOC and RNF7/RBX2. Interacts, via the third proline-rich region, with the second SH3 domain of the adapter protein NCK1. Also interacts with GRB2, INSR, PLCG1, SORBS3/vinexin, and phosphorylated STAT3 and STAT5. Interacts with SEPT6. Interacts with phosphorylated IRS4 and PIK3R1.</text>
</comment>
<evidence type="ECO:0000259" key="18">
    <source>
        <dbReference type="PROSITE" id="PS50225"/>
    </source>
</evidence>
<feature type="domain" description="SOCS box" evidence="18">
    <location>
        <begin position="118"/>
        <end position="168"/>
    </location>
</feature>
<dbReference type="SUPFAM" id="SSF55550">
    <property type="entry name" value="SH2 domain"/>
    <property type="match status" value="1"/>
</dbReference>
<evidence type="ECO:0000256" key="12">
    <source>
        <dbReference type="ARBA" id="ARBA00023242"/>
    </source>
</evidence>
<evidence type="ECO:0000313" key="20">
    <source>
        <dbReference type="Proteomes" id="UP001209878"/>
    </source>
</evidence>
<gene>
    <name evidence="19" type="ORF">NP493_60g01072</name>
</gene>
<keyword evidence="7" id="KW-0341">Growth regulation</keyword>
<evidence type="ECO:0000313" key="19">
    <source>
        <dbReference type="EMBL" id="KAK2191057.1"/>
    </source>
</evidence>
<evidence type="ECO:0000256" key="7">
    <source>
        <dbReference type="ARBA" id="ARBA00022604"/>
    </source>
</evidence>
<evidence type="ECO:0000256" key="9">
    <source>
        <dbReference type="ARBA" id="ARBA00022786"/>
    </source>
</evidence>
<keyword evidence="5" id="KW-1003">Cell membrane</keyword>
<dbReference type="FunFam" id="1.10.750.20:FF:000002">
    <property type="entry name" value="Suppressor of cytokine signaling 2"/>
    <property type="match status" value="1"/>
</dbReference>
<evidence type="ECO:0000256" key="16">
    <source>
        <dbReference type="PROSITE-ProRule" id="PRU00191"/>
    </source>
</evidence>
<proteinExistence type="predicted"/>
<dbReference type="SMART" id="SM00252">
    <property type="entry name" value="SH2"/>
    <property type="match status" value="1"/>
</dbReference>
<evidence type="ECO:0000256" key="6">
    <source>
        <dbReference type="ARBA" id="ARBA00022490"/>
    </source>
</evidence>
<dbReference type="InterPro" id="IPR001496">
    <property type="entry name" value="SOCS_box"/>
</dbReference>
<reference evidence="19" key="1">
    <citation type="journal article" date="2023" name="Mol. Biol. Evol.">
        <title>Third-Generation Sequencing Reveals the Adaptive Role of the Epigenome in Three Deep-Sea Polychaetes.</title>
        <authorList>
            <person name="Perez M."/>
            <person name="Aroh O."/>
            <person name="Sun Y."/>
            <person name="Lan Y."/>
            <person name="Juniper S.K."/>
            <person name="Young C.R."/>
            <person name="Angers B."/>
            <person name="Qian P.Y."/>
        </authorList>
    </citation>
    <scope>NUCLEOTIDE SEQUENCE</scope>
    <source>
        <strain evidence="19">R07B-5</strain>
    </source>
</reference>
<dbReference type="PROSITE" id="PS50001">
    <property type="entry name" value="SH2"/>
    <property type="match status" value="1"/>
</dbReference>
<evidence type="ECO:0000256" key="5">
    <source>
        <dbReference type="ARBA" id="ARBA00022475"/>
    </source>
</evidence>
<dbReference type="GO" id="GO:0035556">
    <property type="term" value="P:intracellular signal transduction"/>
    <property type="evidence" value="ECO:0007669"/>
    <property type="project" value="InterPro"/>
</dbReference>
<comment type="function">
    <text evidence="13">Substrate-recognition component of a cullin-5-RING E3 ubiquitin-protein ligase complex (ECS complex, also named CRL5 complex), which mediates the ubiquitination and subsequent proteasomal degradation of target proteins, such as DAB1 and IRS1. Specifically recognizes and binds phosphorylated proteins via its SH2 domain, promoting their ubiquitination. The ECS(SOCS7) complex acts as a key regulator of reelin signaling by mediating ubiquitination and degradation of phosphorylated DAB1 in the cortical plate of the developing cerebral cortex, thereby regulating neuron positioning during cortex development. Functions in insulin signaling and glucose homeostasis through IRS1 ubiquitination and subsequent proteasomal degradation. Also inhibits prolactin, growth hormone and leptin signaling by preventing STAT3 and STAT5 activation, sequestering them in the cytoplasm and reducing their binding to DNA.</text>
</comment>
<keyword evidence="8" id="KW-0734">Signal transduction inhibitor</keyword>
<dbReference type="GO" id="GO:0005942">
    <property type="term" value="C:phosphatidylinositol 3-kinase complex"/>
    <property type="evidence" value="ECO:0007669"/>
    <property type="project" value="TreeGrafter"/>
</dbReference>
<evidence type="ECO:0000256" key="11">
    <source>
        <dbReference type="ARBA" id="ARBA00023136"/>
    </source>
</evidence>
<dbReference type="SMART" id="SM00969">
    <property type="entry name" value="SOCS_box"/>
    <property type="match status" value="1"/>
</dbReference>
<name>A0AAD9PAL6_RIDPI</name>
<dbReference type="EMBL" id="JAODUO010000061">
    <property type="protein sequence ID" value="KAK2191057.1"/>
    <property type="molecule type" value="Genomic_DNA"/>
</dbReference>
<evidence type="ECO:0000259" key="17">
    <source>
        <dbReference type="PROSITE" id="PS50001"/>
    </source>
</evidence>